<accession>A0ABX1ZBW9</accession>
<sequence>MAADFVVEMLNINKSFGGLQALKDVSFSLKRGEIHALVGENGAGKSTLMKIMSGAYQNDSGIIKIDGEPVSINNPQIGRKLGIGIIYQEFALAPDLTVAENIYLAQLKEQGRLVNWKKLFKQADELIESLGFKIDSRTVVGSLNVAYQQVVEIAKALSRQTKVLILDEPTAVLSPNEAENLFKVLLKLKEQGVSIVYISHRLEEIFRLSDQITVFKDGSKVGSVLPVETTKETLIQMMIGRNLEAFFPSRKVNPKNEVILQVDDVSSGNKVINASFTLRAGEVLGIAGLMGSGRTELVRTIFGIDKKDKGSIKLRGKPVHIKSPQNAVKHGIVLVPESRKEHGILLTMSVLNNINLPNMKRVTGLFGTIRKKEEAQIAQDLVAKLRIKTNTIHTEVGHLSGGNQQKVALAKWYTTDCSVVIFDEPTRGVDVGAKVEIYNLINELVANGTGVIMISSDMMEVIGMCDRVLVIKDGAIQISLDKQDISEENIMRYAIGG</sequence>
<evidence type="ECO:0000313" key="10">
    <source>
        <dbReference type="EMBL" id="NOU90838.1"/>
    </source>
</evidence>
<evidence type="ECO:0000256" key="2">
    <source>
        <dbReference type="ARBA" id="ARBA00022475"/>
    </source>
</evidence>
<feature type="domain" description="ABC transporter" evidence="9">
    <location>
        <begin position="254"/>
        <end position="495"/>
    </location>
</feature>
<gene>
    <name evidence="10" type="ORF">GC102_34670</name>
</gene>
<dbReference type="InterPro" id="IPR017871">
    <property type="entry name" value="ABC_transporter-like_CS"/>
</dbReference>
<dbReference type="Proteomes" id="UP000658690">
    <property type="component" value="Unassembled WGS sequence"/>
</dbReference>
<dbReference type="SMART" id="SM00382">
    <property type="entry name" value="AAA"/>
    <property type="match status" value="2"/>
</dbReference>
<dbReference type="InterPro" id="IPR003593">
    <property type="entry name" value="AAA+_ATPase"/>
</dbReference>
<feature type="domain" description="ABC transporter" evidence="9">
    <location>
        <begin position="7"/>
        <end position="242"/>
    </location>
</feature>
<dbReference type="GO" id="GO:0005524">
    <property type="term" value="F:ATP binding"/>
    <property type="evidence" value="ECO:0007669"/>
    <property type="project" value="UniProtKB-KW"/>
</dbReference>
<dbReference type="EMBL" id="WHOC01000176">
    <property type="protein sequence ID" value="NOU90838.1"/>
    <property type="molecule type" value="Genomic_DNA"/>
</dbReference>
<proteinExistence type="predicted"/>
<dbReference type="RefSeq" id="WP_171693583.1">
    <property type="nucleotide sequence ID" value="NZ_WHOC01000176.1"/>
</dbReference>
<dbReference type="PANTHER" id="PTHR43790">
    <property type="entry name" value="CARBOHYDRATE TRANSPORT ATP-BINDING PROTEIN MG119-RELATED"/>
    <property type="match status" value="1"/>
</dbReference>
<evidence type="ECO:0000256" key="1">
    <source>
        <dbReference type="ARBA" id="ARBA00022448"/>
    </source>
</evidence>
<keyword evidence="2" id="KW-1003">Cell membrane</keyword>
<dbReference type="CDD" id="cd03216">
    <property type="entry name" value="ABC_Carb_Monos_I"/>
    <property type="match status" value="1"/>
</dbReference>
<organism evidence="10 11">
    <name type="scientific">Paenibacillus germinis</name>
    <dbReference type="NCBI Taxonomy" id="2654979"/>
    <lineage>
        <taxon>Bacteria</taxon>
        <taxon>Bacillati</taxon>
        <taxon>Bacillota</taxon>
        <taxon>Bacilli</taxon>
        <taxon>Bacillales</taxon>
        <taxon>Paenibacillaceae</taxon>
        <taxon>Paenibacillus</taxon>
    </lineage>
</organism>
<dbReference type="InterPro" id="IPR050107">
    <property type="entry name" value="ABC_carbohydrate_import_ATPase"/>
</dbReference>
<evidence type="ECO:0000313" key="11">
    <source>
        <dbReference type="Proteomes" id="UP000658690"/>
    </source>
</evidence>
<dbReference type="PROSITE" id="PS00211">
    <property type="entry name" value="ABC_TRANSPORTER_1"/>
    <property type="match status" value="1"/>
</dbReference>
<evidence type="ECO:0000256" key="3">
    <source>
        <dbReference type="ARBA" id="ARBA00022597"/>
    </source>
</evidence>
<keyword evidence="6 10" id="KW-0067">ATP-binding</keyword>
<keyword evidence="7" id="KW-1278">Translocase</keyword>
<dbReference type="Pfam" id="PF00005">
    <property type="entry name" value="ABC_tran"/>
    <property type="match status" value="2"/>
</dbReference>
<dbReference type="InterPro" id="IPR027417">
    <property type="entry name" value="P-loop_NTPase"/>
</dbReference>
<reference evidence="10 11" key="1">
    <citation type="submission" date="2019-10" db="EMBL/GenBank/DDBJ databases">
        <title>Description of Paenibacillus choica sp. nov.</title>
        <authorList>
            <person name="Carlier A."/>
            <person name="Qi S."/>
        </authorList>
    </citation>
    <scope>NUCLEOTIDE SEQUENCE [LARGE SCALE GENOMIC DNA]</scope>
    <source>
        <strain evidence="10 11">LMG 31460</strain>
    </source>
</reference>
<evidence type="ECO:0000256" key="7">
    <source>
        <dbReference type="ARBA" id="ARBA00022967"/>
    </source>
</evidence>
<keyword evidence="11" id="KW-1185">Reference proteome</keyword>
<evidence type="ECO:0000256" key="5">
    <source>
        <dbReference type="ARBA" id="ARBA00022741"/>
    </source>
</evidence>
<keyword evidence="8" id="KW-0472">Membrane</keyword>
<dbReference type="CDD" id="cd03215">
    <property type="entry name" value="ABC_Carb_Monos_II"/>
    <property type="match status" value="1"/>
</dbReference>
<comment type="caution">
    <text evidence="10">The sequence shown here is derived from an EMBL/GenBank/DDBJ whole genome shotgun (WGS) entry which is preliminary data.</text>
</comment>
<evidence type="ECO:0000256" key="4">
    <source>
        <dbReference type="ARBA" id="ARBA00022737"/>
    </source>
</evidence>
<evidence type="ECO:0000259" key="9">
    <source>
        <dbReference type="PROSITE" id="PS50893"/>
    </source>
</evidence>
<dbReference type="Gene3D" id="3.40.50.300">
    <property type="entry name" value="P-loop containing nucleotide triphosphate hydrolases"/>
    <property type="match status" value="2"/>
</dbReference>
<protein>
    <submittedName>
        <fullName evidence="10">ATP-binding cassette domain-containing protein</fullName>
    </submittedName>
</protein>
<evidence type="ECO:0000256" key="8">
    <source>
        <dbReference type="ARBA" id="ARBA00023136"/>
    </source>
</evidence>
<dbReference type="PROSITE" id="PS50893">
    <property type="entry name" value="ABC_TRANSPORTER_2"/>
    <property type="match status" value="2"/>
</dbReference>
<name>A0ABX1ZBW9_9BACL</name>
<evidence type="ECO:0000256" key="6">
    <source>
        <dbReference type="ARBA" id="ARBA00022840"/>
    </source>
</evidence>
<dbReference type="InterPro" id="IPR003439">
    <property type="entry name" value="ABC_transporter-like_ATP-bd"/>
</dbReference>
<keyword evidence="4" id="KW-0677">Repeat</keyword>
<dbReference type="SUPFAM" id="SSF52540">
    <property type="entry name" value="P-loop containing nucleoside triphosphate hydrolases"/>
    <property type="match status" value="2"/>
</dbReference>
<keyword evidence="5" id="KW-0547">Nucleotide-binding</keyword>
<dbReference type="PANTHER" id="PTHR43790:SF3">
    <property type="entry name" value="D-ALLOSE IMPORT ATP-BINDING PROTEIN ALSA-RELATED"/>
    <property type="match status" value="1"/>
</dbReference>
<keyword evidence="1" id="KW-0813">Transport</keyword>
<keyword evidence="3" id="KW-0762">Sugar transport</keyword>